<dbReference type="GO" id="GO:0046983">
    <property type="term" value="F:protein dimerization activity"/>
    <property type="evidence" value="ECO:0007669"/>
    <property type="project" value="InterPro"/>
</dbReference>
<dbReference type="GeneID" id="33944292"/>
<feature type="domain" description="DNA-directed RNA polymerase RpoA/D/Rpb3-type" evidence="10">
    <location>
        <begin position="29"/>
        <end position="232"/>
    </location>
</feature>
<evidence type="ECO:0000256" key="2">
    <source>
        <dbReference type="ARBA" id="ARBA00007123"/>
    </source>
</evidence>
<dbReference type="InterPro" id="IPR011262">
    <property type="entry name" value="DNA-dir_RNA_pol_insert"/>
</dbReference>
<comment type="similarity">
    <text evidence="2">Belongs to the RNA polymerase alpha chain family.</text>
</comment>
<dbReference type="EC" id="2.7.7.6" evidence="3"/>
<evidence type="ECO:0000256" key="1">
    <source>
        <dbReference type="ARBA" id="ARBA00004026"/>
    </source>
</evidence>
<dbReference type="InterPro" id="IPR011263">
    <property type="entry name" value="DNA-dir_RNA_pol_RpoA/D/Rpb3"/>
</dbReference>
<evidence type="ECO:0000256" key="5">
    <source>
        <dbReference type="ARBA" id="ARBA00022679"/>
    </source>
</evidence>
<sequence length="335" mass="37362">MRKDGFLISTQGIQCRCVESKIETDRPHHGRPAISPFQKGQASTVGVAMRKALLGEIEGTGVTCAKSGEIKCEYSTIPGIRETIHDTSVNLKEIAPRGNFRDTQEAYIYVTGPKEVTAGDILLPSGVKVVDHLQYVATITKPVSVRIDSRIEKGCGYRTSDPKVHEDGESPVDAVSTSVRSVNHSIHPFENNERMGEMLFLEVWTNGSLTPCEVSHEASKKLIDLFNPFLNIGESFLSHGNANSFDVATSQFWNRTDNLAREITLKNTSVDQLELPPRVYNCLKRADVNTIMDLLNYTREDLRKIKNFGRRSADRVSAALWERSSIKLPSKLKKE</sequence>
<dbReference type="GO" id="GO:0003677">
    <property type="term" value="F:DNA binding"/>
    <property type="evidence" value="ECO:0007669"/>
    <property type="project" value="InterPro"/>
</dbReference>
<dbReference type="RefSeq" id="YP_009424152.1">
    <property type="nucleotide sequence ID" value="NC_035808.1"/>
</dbReference>
<dbReference type="Pfam" id="PF03118">
    <property type="entry name" value="RNA_pol_A_CTD"/>
    <property type="match status" value="1"/>
</dbReference>
<keyword evidence="11" id="KW-0934">Plastid</keyword>
<dbReference type="Gene3D" id="1.10.150.20">
    <property type="entry name" value="5' to 3' exonuclease, C-terminal subdomain"/>
    <property type="match status" value="1"/>
</dbReference>
<dbReference type="Gene3D" id="2.170.120.12">
    <property type="entry name" value="DNA-directed RNA polymerase, insert domain"/>
    <property type="match status" value="1"/>
</dbReference>
<dbReference type="InterPro" id="IPR036643">
    <property type="entry name" value="RNApol_insert_sf"/>
</dbReference>
<dbReference type="CDD" id="cd06928">
    <property type="entry name" value="RNAP_alpha_NTD"/>
    <property type="match status" value="1"/>
</dbReference>
<evidence type="ECO:0000259" key="10">
    <source>
        <dbReference type="SMART" id="SM00662"/>
    </source>
</evidence>
<dbReference type="Gene3D" id="3.30.1360.10">
    <property type="entry name" value="RNA polymerase, RBP11-like subunit"/>
    <property type="match status" value="1"/>
</dbReference>
<keyword evidence="4" id="KW-0240">DNA-directed RNA polymerase</keyword>
<evidence type="ECO:0000256" key="3">
    <source>
        <dbReference type="ARBA" id="ARBA00012418"/>
    </source>
</evidence>
<evidence type="ECO:0000256" key="4">
    <source>
        <dbReference type="ARBA" id="ARBA00022478"/>
    </source>
</evidence>
<evidence type="ECO:0000256" key="6">
    <source>
        <dbReference type="ARBA" id="ARBA00022695"/>
    </source>
</evidence>
<keyword evidence="11" id="KW-0150">Chloroplast</keyword>
<geneLocation type="chloroplast" evidence="11"/>
<dbReference type="EMBL" id="KX258661">
    <property type="protein sequence ID" value="APT66080.1"/>
    <property type="molecule type" value="Genomic_DNA"/>
</dbReference>
<reference evidence="11" key="1">
    <citation type="journal article" date="2017" name="Am. J. Bot.">
        <title>Plastome sequences of an ancient fern lineage reveal remarkable changes in gene content and architecture.</title>
        <authorList>
            <person name="Labiak P.H."/>
            <person name="Karol K.G."/>
        </authorList>
    </citation>
    <scope>NUCLEOTIDE SEQUENCE</scope>
</reference>
<dbReference type="AlphaFoldDB" id="A0A286QHK6"/>
<evidence type="ECO:0000256" key="8">
    <source>
        <dbReference type="ARBA" id="ARBA00031776"/>
    </source>
</evidence>
<keyword evidence="7" id="KW-0804">Transcription</keyword>
<evidence type="ECO:0000256" key="7">
    <source>
        <dbReference type="ARBA" id="ARBA00023163"/>
    </source>
</evidence>
<comment type="function">
    <text evidence="1">DNA-dependent RNA polymerase catalyzes the transcription of DNA into RNA using the four ribonucleoside triphosphates as substrates.</text>
</comment>
<accession>A0A286QHK6</accession>
<dbReference type="SMART" id="SM00662">
    <property type="entry name" value="RPOLD"/>
    <property type="match status" value="1"/>
</dbReference>
<dbReference type="GO" id="GO:0003899">
    <property type="term" value="F:DNA-directed RNA polymerase activity"/>
    <property type="evidence" value="ECO:0007669"/>
    <property type="project" value="UniProtKB-EC"/>
</dbReference>
<dbReference type="SUPFAM" id="SSF56553">
    <property type="entry name" value="Insert subdomain of RNA polymerase alpha subunit"/>
    <property type="match status" value="1"/>
</dbReference>
<dbReference type="GO" id="GO:0006351">
    <property type="term" value="P:DNA-templated transcription"/>
    <property type="evidence" value="ECO:0007669"/>
    <property type="project" value="InterPro"/>
</dbReference>
<dbReference type="SUPFAM" id="SSF47789">
    <property type="entry name" value="C-terminal domain of RNA polymerase alpha subunit"/>
    <property type="match status" value="1"/>
</dbReference>
<dbReference type="SUPFAM" id="SSF55257">
    <property type="entry name" value="RBP11-like subunits of RNA polymerase"/>
    <property type="match status" value="1"/>
</dbReference>
<evidence type="ECO:0000313" key="11">
    <source>
        <dbReference type="EMBL" id="APT66080.1"/>
    </source>
</evidence>
<protein>
    <recommendedName>
        <fullName evidence="3">DNA-directed RNA polymerase</fullName>
        <ecNumber evidence="3">2.7.7.6</ecNumber>
    </recommendedName>
    <alternativeName>
        <fullName evidence="8">Plastid-encoded RNA polymerase subunit alpha</fullName>
    </alternativeName>
</protein>
<organism evidence="11">
    <name type="scientific">Schizaea pectinata</name>
    <dbReference type="NCBI Taxonomy" id="148576"/>
    <lineage>
        <taxon>Eukaryota</taxon>
        <taxon>Viridiplantae</taxon>
        <taxon>Streptophyta</taxon>
        <taxon>Embryophyta</taxon>
        <taxon>Tracheophyta</taxon>
        <taxon>Polypodiopsida</taxon>
        <taxon>Polypodiidae</taxon>
        <taxon>Schizaeales</taxon>
        <taxon>Schizaeaceae</taxon>
        <taxon>Schizaea</taxon>
    </lineage>
</organism>
<comment type="catalytic activity">
    <reaction evidence="9">
        <text>RNA(n) + a ribonucleoside 5'-triphosphate = RNA(n+1) + diphosphate</text>
        <dbReference type="Rhea" id="RHEA:21248"/>
        <dbReference type="Rhea" id="RHEA-COMP:14527"/>
        <dbReference type="Rhea" id="RHEA-COMP:17342"/>
        <dbReference type="ChEBI" id="CHEBI:33019"/>
        <dbReference type="ChEBI" id="CHEBI:61557"/>
        <dbReference type="ChEBI" id="CHEBI:140395"/>
        <dbReference type="EC" id="2.7.7.6"/>
    </reaction>
</comment>
<name>A0A286QHK6_9MONI</name>
<gene>
    <name evidence="11" type="primary">rpoA</name>
</gene>
<dbReference type="GO" id="GO:0000428">
    <property type="term" value="C:DNA-directed RNA polymerase complex"/>
    <property type="evidence" value="ECO:0007669"/>
    <property type="project" value="UniProtKB-KW"/>
</dbReference>
<keyword evidence="6" id="KW-0548">Nucleotidyltransferase</keyword>
<dbReference type="GO" id="GO:0005737">
    <property type="term" value="C:cytoplasm"/>
    <property type="evidence" value="ECO:0007669"/>
    <property type="project" value="UniProtKB-ARBA"/>
</dbReference>
<dbReference type="InterPro" id="IPR036603">
    <property type="entry name" value="RBP11-like"/>
</dbReference>
<proteinExistence type="inferred from homology"/>
<dbReference type="Pfam" id="PF01000">
    <property type="entry name" value="RNA_pol_A_bac"/>
    <property type="match status" value="1"/>
</dbReference>
<keyword evidence="5" id="KW-0808">Transferase</keyword>
<dbReference type="InterPro" id="IPR011260">
    <property type="entry name" value="RNAP_asu_C"/>
</dbReference>
<evidence type="ECO:0000256" key="9">
    <source>
        <dbReference type="ARBA" id="ARBA00048552"/>
    </source>
</evidence>
<dbReference type="Pfam" id="PF01193">
    <property type="entry name" value="RNA_pol_L"/>
    <property type="match status" value="1"/>
</dbReference>